<evidence type="ECO:0000256" key="5">
    <source>
        <dbReference type="ARBA" id="ARBA00023054"/>
    </source>
</evidence>
<feature type="compositionally biased region" description="Polar residues" evidence="9">
    <location>
        <begin position="523"/>
        <end position="540"/>
    </location>
</feature>
<comment type="caution">
    <text evidence="11">The sequence shown here is derived from an EMBL/GenBank/DDBJ whole genome shotgun (WGS) entry which is preliminary data.</text>
</comment>
<feature type="region of interest" description="Disordered" evidence="9">
    <location>
        <begin position="97"/>
        <end position="118"/>
    </location>
</feature>
<dbReference type="SUPFAM" id="SSF50044">
    <property type="entry name" value="SH3-domain"/>
    <property type="match status" value="1"/>
</dbReference>
<organism evidence="11 12">
    <name type="scientific">Takifugu flavidus</name>
    <name type="common">sansaifugu</name>
    <dbReference type="NCBI Taxonomy" id="433684"/>
    <lineage>
        <taxon>Eukaryota</taxon>
        <taxon>Metazoa</taxon>
        <taxon>Chordata</taxon>
        <taxon>Craniata</taxon>
        <taxon>Vertebrata</taxon>
        <taxon>Euteleostomi</taxon>
        <taxon>Actinopterygii</taxon>
        <taxon>Neopterygii</taxon>
        <taxon>Teleostei</taxon>
        <taxon>Neoteleostei</taxon>
        <taxon>Acanthomorphata</taxon>
        <taxon>Eupercaria</taxon>
        <taxon>Tetraodontiformes</taxon>
        <taxon>Tetradontoidea</taxon>
        <taxon>Tetraodontidae</taxon>
        <taxon>Takifugu</taxon>
    </lineage>
</organism>
<feature type="compositionally biased region" description="Basic and acidic residues" evidence="9">
    <location>
        <begin position="1063"/>
        <end position="1083"/>
    </location>
</feature>
<dbReference type="GO" id="GO:0009306">
    <property type="term" value="P:protein secretion"/>
    <property type="evidence" value="ECO:0007669"/>
    <property type="project" value="TreeGrafter"/>
</dbReference>
<feature type="coiled-coil region" evidence="8">
    <location>
        <begin position="1477"/>
        <end position="1595"/>
    </location>
</feature>
<feature type="compositionally biased region" description="Polar residues" evidence="9">
    <location>
        <begin position="413"/>
        <end position="424"/>
    </location>
</feature>
<accession>A0A5C6NZV2</accession>
<reference evidence="11 12" key="1">
    <citation type="submission" date="2019-04" db="EMBL/GenBank/DDBJ databases">
        <title>Chromosome genome assembly for Takifugu flavidus.</title>
        <authorList>
            <person name="Xiao S."/>
        </authorList>
    </citation>
    <scope>NUCLEOTIDE SEQUENCE [LARGE SCALE GENOMIC DNA]</scope>
    <source>
        <strain evidence="11">HTHZ2018</strain>
        <tissue evidence="11">Muscle</tissue>
    </source>
</reference>
<evidence type="ECO:0000256" key="6">
    <source>
        <dbReference type="ARBA" id="ARBA00023180"/>
    </source>
</evidence>
<feature type="compositionally biased region" description="Basic and acidic residues" evidence="9">
    <location>
        <begin position="904"/>
        <end position="933"/>
    </location>
</feature>
<feature type="compositionally biased region" description="Polar residues" evidence="9">
    <location>
        <begin position="360"/>
        <end position="381"/>
    </location>
</feature>
<evidence type="ECO:0000256" key="4">
    <source>
        <dbReference type="ARBA" id="ARBA00022824"/>
    </source>
</evidence>
<feature type="compositionally biased region" description="Pro residues" evidence="9">
    <location>
        <begin position="2106"/>
        <end position="2115"/>
    </location>
</feature>
<feature type="compositionally biased region" description="Polar residues" evidence="9">
    <location>
        <begin position="1019"/>
        <end position="1044"/>
    </location>
</feature>
<feature type="compositionally biased region" description="Low complexity" evidence="9">
    <location>
        <begin position="165"/>
        <end position="175"/>
    </location>
</feature>
<evidence type="ECO:0000256" key="3">
    <source>
        <dbReference type="ARBA" id="ARBA00022729"/>
    </source>
</evidence>
<feature type="region of interest" description="Disordered" evidence="9">
    <location>
        <begin position="677"/>
        <end position="731"/>
    </location>
</feature>
<dbReference type="Proteomes" id="UP000324091">
    <property type="component" value="Chromosome 16"/>
</dbReference>
<dbReference type="Gene3D" id="2.30.30.40">
    <property type="entry name" value="SH3 Domains"/>
    <property type="match status" value="1"/>
</dbReference>
<feature type="compositionally biased region" description="Basic and acidic residues" evidence="9">
    <location>
        <begin position="315"/>
        <end position="334"/>
    </location>
</feature>
<feature type="compositionally biased region" description="Polar residues" evidence="9">
    <location>
        <begin position="99"/>
        <end position="112"/>
    </location>
</feature>
<dbReference type="InterPro" id="IPR036028">
    <property type="entry name" value="SH3-like_dom_sf"/>
</dbReference>
<sequence length="2125" mass="234475">MSRVQAIRDHHGTDCRFLNFKQGEIIFVYHKLTGKREDLWAGTIDKQFGYFPKNAVREEHFHTTMEIVVATQESDFFCMDEFGHLIDYSHLDRVGGETKVSTQDTETPQTTLPADDTNAESLSKFVSADSSATVQSLTTLNEMDGRKYEDATAAQGQTQPHNEKGGSASASWPGSSVTGWFGLTAVEKPESTTEQEEQGESQPEASFTSTMTGWLGLGGQEKPAVEDSVNTDSLASTMTRWLEFGGKEKTDHMSEQQQDTEKESGLEQEPAEKYRSRRMSMNIEDTQKETEGTSTLEWLGNGLSNRFGLSLSNQESEHMDPTLKDPKETPKEEEQPGSWFDIQDILGFNKGKIVVGSTESNVKGTEQRTGAENVNSGQSQPGLMEQVVAETNSLSEEAETQKDESQPSEREMSSASADSVTGDSNGDDLHLGTSDTSKDKLSSEGLAYRDAQKDISTVGETSSMFNSLFYVGRNEGVQDNIAEDSQKDMVPVDGEESAEMKDKNHQVPNTIEVEEKNREPGEENTTVPDQSFTTHSSASSDVLGPTACEDGKRADEEKAQTPDFKDSVDRFLTSRDRDYKGHDAERTLPDYNYPTAQDQGSKGEIDQIVGNQLIMSSGSAGEYREQVSHEDDNLTSQETGVAPFDSLLMTDKVAEAHPDQSEKEGEMLRAGDIAELIRSPQPADGSIKNMTVDVSEDDIGKTTQATEDDNTAGRKSESDADIDAGATMDGENIVGGDIIKETALQTSVDLQTEIKQMEKDEKTEDIMRTEEVKPPDNHQAEKEVEQEEIIAMGNGIEGEETQGEGEEINKDKVVVQGAQTQKGELTVEEEEVKKVETQQLVFGAKDEKLEDKVQESKEDLRKEDVTQAEERIDEGQSSPYLKADAESVIQSETQSEGSSGISTETEKGDAQALQDKEEGRHQEEKVKSTKEEDSQANEMIGSRDEPDCLMDRCSEAPANRDGNTLGTERSSTHLEGTQTGEQHPPTEKDQDITESLGRTDFESMEEEEEGRKQVEQDGYDSTANTESTGNTSNVAESTKDTAANSKELLYSSVMNDDQLNSAEVEKTGYTEENTLHQGEKSDTEMVNNSTSKDHKMDTVDDSGKAEVLMTMEDDPASPNPGPEVRTETVNEVVVEDESGGGLSLLKGAFGYFSQTPATELVQNLDSNTGEVHGSLISEPELDSTDVYAQDVTTAPPITPPQPAPQQESQPSPPPIQTASPLHPHPTPSLPATPHHLHQTKGLSKHYKNLLAHMSVEEMGILLENFAEGSCDDESCSAMAAEQVSKKRGDSSVLLDANALKEEGTGVDKGEAEQLNRDTKESVTLVGKVLGGAMKPILKLTEDVTPHARVAREHIFWLTGQAAAEAYYSIALEKVKDVVSALPDDIRPGPDLYGMPWEPVIISGLLGLITMLLFTCRCYSSVKSRMYRSKERWMAEQVAQLLNEKCKVLETLSKCQQEYEDLESLLRDSGVLAQTQRAQDLESEISTLGHGKNELKEDLEQLKDQLDQQREYKREQERRITELEESMKTFDEETKDLQLQHEQAQTTLKVYNMNSDRLQRNLETAKEENTLLQESNAQLGQQVEGWAERVSELEEEMSRCKVTHSVMQQDVANKDECIMSLTDQLLRIKAWDSDLEEETTGGATEIEKNGRDDAVDKQGHVQKVQKLIYAAKLNADLKSVDEDKDRVFAKLNDEVKAKEDLLVSIKEMEKEKFSLQSDSDNYSNQVQRLQQKLQIMTEMYQENEMKLHRLLTVEEKERLQKEEKLNKADRNIALAMEELNNYRQRAAEMEEELEKTKQSYQTQISSHEKKAHNNWLAARAADRDLSDIRRENAILRQKLTDTQFKIDALDKDPFALDNLARPLPFRAERSLYGPSSLGRPGSETRPFLSPPTLVDGPPAARLSPRAPRGPGDLPGGPGEMERSGGPHSDSGSNSPTWDRDRRGPPPGPPPPGYLFPEPGGPMFRRPPPPPGALGYLPPPGPLPPGLLHPRNLPSGLADGSFRDTSLGPEQDYREPGDRRTPPDVEPRMGGVPPPGPVMGPMDGPPPPRRGPYGPPPPDFYPPRGPMPPMWAPPPPGVMFPPRFPPGGPSLPPPPPHLASSVRQPPASTDPPFPPSQPGTTGAHTPT</sequence>
<dbReference type="InterPro" id="IPR001452">
    <property type="entry name" value="SH3_domain"/>
</dbReference>
<feature type="compositionally biased region" description="Low complexity" evidence="9">
    <location>
        <begin position="1895"/>
        <end position="1910"/>
    </location>
</feature>
<evidence type="ECO:0000256" key="2">
    <source>
        <dbReference type="ARBA" id="ARBA00022443"/>
    </source>
</evidence>
<feature type="region of interest" description="Disordered" evidence="9">
    <location>
        <begin position="248"/>
        <end position="294"/>
    </location>
</feature>
<keyword evidence="6" id="KW-0325">Glycoprotein</keyword>
<dbReference type="SMART" id="SM00326">
    <property type="entry name" value="SH3"/>
    <property type="match status" value="1"/>
</dbReference>
<dbReference type="PANTHER" id="PTHR23158">
    <property type="entry name" value="MELANOMA INHIBITORY ACTIVITY-RELATED"/>
    <property type="match status" value="1"/>
</dbReference>
<keyword evidence="3" id="KW-0732">Signal</keyword>
<feature type="compositionally biased region" description="Low complexity" evidence="9">
    <location>
        <begin position="1953"/>
        <end position="1962"/>
    </location>
</feature>
<feature type="region of interest" description="Disordered" evidence="9">
    <location>
        <begin position="756"/>
        <end position="783"/>
    </location>
</feature>
<feature type="region of interest" description="Disordered" evidence="9">
    <location>
        <begin position="1191"/>
        <end position="1242"/>
    </location>
</feature>
<dbReference type="EMBL" id="RHFK02000008">
    <property type="protein sequence ID" value="TWW72348.1"/>
    <property type="molecule type" value="Genomic_DNA"/>
</dbReference>
<evidence type="ECO:0000313" key="12">
    <source>
        <dbReference type="Proteomes" id="UP000324091"/>
    </source>
</evidence>
<feature type="compositionally biased region" description="Pro residues" evidence="9">
    <location>
        <begin position="1963"/>
        <end position="1985"/>
    </location>
</feature>
<keyword evidence="2 7" id="KW-0728">SH3 domain</keyword>
<feature type="compositionally biased region" description="Pro residues" evidence="9">
    <location>
        <begin position="1943"/>
        <end position="1952"/>
    </location>
</feature>
<feature type="region of interest" description="Disordered" evidence="9">
    <location>
        <begin position="313"/>
        <end position="341"/>
    </location>
</feature>
<evidence type="ECO:0000256" key="8">
    <source>
        <dbReference type="SAM" id="Coils"/>
    </source>
</evidence>
<feature type="compositionally biased region" description="Basic and acidic residues" evidence="9">
    <location>
        <begin position="248"/>
        <end position="274"/>
    </location>
</feature>
<feature type="compositionally biased region" description="Basic and acidic residues" evidence="9">
    <location>
        <begin position="844"/>
        <end position="874"/>
    </location>
</feature>
<dbReference type="GO" id="GO:0006888">
    <property type="term" value="P:endoplasmic reticulum to Golgi vesicle-mediated transport"/>
    <property type="evidence" value="ECO:0007669"/>
    <property type="project" value="TreeGrafter"/>
</dbReference>
<keyword evidence="5 8" id="KW-0175">Coiled coil</keyword>
<evidence type="ECO:0000256" key="7">
    <source>
        <dbReference type="PROSITE-ProRule" id="PRU00192"/>
    </source>
</evidence>
<feature type="compositionally biased region" description="Basic and acidic residues" evidence="9">
    <location>
        <begin position="941"/>
        <end position="954"/>
    </location>
</feature>
<feature type="compositionally biased region" description="Low complexity" evidence="9">
    <location>
        <begin position="889"/>
        <end position="903"/>
    </location>
</feature>
<keyword evidence="4" id="KW-0256">Endoplasmic reticulum</keyword>
<evidence type="ECO:0000313" key="11">
    <source>
        <dbReference type="EMBL" id="TWW72348.1"/>
    </source>
</evidence>
<feature type="compositionally biased region" description="Basic and acidic residues" evidence="9">
    <location>
        <begin position="2009"/>
        <end position="2025"/>
    </location>
</feature>
<feature type="compositionally biased region" description="Basic and acidic residues" evidence="9">
    <location>
        <begin position="1091"/>
        <end position="1100"/>
    </location>
</feature>
<comment type="subcellular location">
    <subcellularLocation>
        <location evidence="1">Endoplasmic reticulum membrane</location>
        <topology evidence="1">Single-pass membrane protein</topology>
    </subcellularLocation>
</comment>
<feature type="compositionally biased region" description="Polar residues" evidence="9">
    <location>
        <begin position="961"/>
        <end position="981"/>
    </location>
</feature>
<name>A0A5C6NZV2_9TELE</name>
<dbReference type="InterPro" id="IPR051500">
    <property type="entry name" value="cTAGE_MIA/OTOR"/>
</dbReference>
<proteinExistence type="predicted"/>
<feature type="region of interest" description="Disordered" evidence="9">
    <location>
        <begin position="150"/>
        <end position="175"/>
    </location>
</feature>
<feature type="compositionally biased region" description="Pro residues" evidence="9">
    <location>
        <begin position="2030"/>
        <end position="2095"/>
    </location>
</feature>
<feature type="compositionally biased region" description="Basic and acidic residues" evidence="9">
    <location>
        <begin position="984"/>
        <end position="1001"/>
    </location>
</feature>
<evidence type="ECO:0000256" key="9">
    <source>
        <dbReference type="SAM" id="MobiDB-lite"/>
    </source>
</evidence>
<protein>
    <submittedName>
        <fullName evidence="11">Endoplasmic reticulum export factor CTAGE5</fullName>
    </submittedName>
</protein>
<feature type="region of interest" description="Disordered" evidence="9">
    <location>
        <begin position="821"/>
        <end position="1100"/>
    </location>
</feature>
<dbReference type="GO" id="GO:0005789">
    <property type="term" value="C:endoplasmic reticulum membrane"/>
    <property type="evidence" value="ECO:0007669"/>
    <property type="project" value="UniProtKB-SubCell"/>
</dbReference>
<gene>
    <name evidence="11" type="ORF">D4764_16G0008450</name>
</gene>
<feature type="compositionally biased region" description="Basic and acidic residues" evidence="9">
    <location>
        <begin position="399"/>
        <end position="412"/>
    </location>
</feature>
<keyword evidence="12" id="KW-1185">Reference proteome</keyword>
<dbReference type="PROSITE" id="PS50002">
    <property type="entry name" value="SH3"/>
    <property type="match status" value="1"/>
</dbReference>
<dbReference type="GO" id="GO:0035459">
    <property type="term" value="P:vesicle cargo loading"/>
    <property type="evidence" value="ECO:0007669"/>
    <property type="project" value="TreeGrafter"/>
</dbReference>
<feature type="region of interest" description="Disordered" evidence="9">
    <location>
        <begin position="1870"/>
        <end position="2125"/>
    </location>
</feature>
<feature type="region of interest" description="Disordered" evidence="9">
    <location>
        <begin position="360"/>
        <end position="447"/>
    </location>
</feature>
<evidence type="ECO:0000256" key="1">
    <source>
        <dbReference type="ARBA" id="ARBA00004389"/>
    </source>
</evidence>
<evidence type="ECO:0000259" key="10">
    <source>
        <dbReference type="PROSITE" id="PS50002"/>
    </source>
</evidence>
<feature type="region of interest" description="Disordered" evidence="9">
    <location>
        <begin position="479"/>
        <end position="601"/>
    </location>
</feature>
<feature type="compositionally biased region" description="Low complexity" evidence="9">
    <location>
        <begin position="2116"/>
        <end position="2125"/>
    </location>
</feature>
<feature type="region of interest" description="Disordered" evidence="9">
    <location>
        <begin position="188"/>
        <end position="231"/>
    </location>
</feature>
<feature type="domain" description="SH3" evidence="10">
    <location>
        <begin position="1"/>
        <end position="61"/>
    </location>
</feature>
<dbReference type="GO" id="GO:0070971">
    <property type="term" value="C:endoplasmic reticulum exit site"/>
    <property type="evidence" value="ECO:0007669"/>
    <property type="project" value="TreeGrafter"/>
</dbReference>
<dbReference type="PANTHER" id="PTHR23158:SF38">
    <property type="entry name" value="MELANOMA INHIBITORY ACTIVITY PROTEIN 2"/>
    <property type="match status" value="1"/>
</dbReference>
<feature type="coiled-coil region" evidence="8">
    <location>
        <begin position="1690"/>
        <end position="1837"/>
    </location>
</feature>
<feature type="compositionally biased region" description="Basic and acidic residues" evidence="9">
    <location>
        <begin position="549"/>
        <end position="588"/>
    </location>
</feature>
<feature type="compositionally biased region" description="Polar residues" evidence="9">
    <location>
        <begin position="1052"/>
        <end position="1061"/>
    </location>
</feature>
<dbReference type="Gene3D" id="1.10.287.1490">
    <property type="match status" value="1"/>
</dbReference>
<dbReference type="Pfam" id="PF07653">
    <property type="entry name" value="SH3_2"/>
    <property type="match status" value="1"/>
</dbReference>